<evidence type="ECO:0000313" key="3">
    <source>
        <dbReference type="Proteomes" id="UP000008044"/>
    </source>
</evidence>
<organism evidence="2 3">
    <name type="scientific">Pectobacterium parmentieri</name>
    <dbReference type="NCBI Taxonomy" id="1905730"/>
    <lineage>
        <taxon>Bacteria</taxon>
        <taxon>Pseudomonadati</taxon>
        <taxon>Pseudomonadota</taxon>
        <taxon>Gammaproteobacteria</taxon>
        <taxon>Enterobacterales</taxon>
        <taxon>Pectobacteriaceae</taxon>
        <taxon>Pectobacterium</taxon>
    </lineage>
</organism>
<dbReference type="KEGG" id="pec:W5S_4442"/>
<dbReference type="eggNOG" id="ENOG5032ZUC">
    <property type="taxonomic scope" value="Bacteria"/>
</dbReference>
<dbReference type="EMBL" id="CP003415">
    <property type="protein sequence ID" value="AFI92488.1"/>
    <property type="molecule type" value="Genomic_DNA"/>
</dbReference>
<name>A0A0H3I944_PECPM</name>
<dbReference type="InterPro" id="IPR014944">
    <property type="entry name" value="Toxin_SymE-like"/>
</dbReference>
<reference evidence="2 3" key="1">
    <citation type="journal article" date="2012" name="J. Bacteriol.">
        <title>Genome sequence of Pectobacterium sp. strain SCC3193.</title>
        <authorList>
            <person name="Koskinen J.P."/>
            <person name="Laine P."/>
            <person name="Niemi O."/>
            <person name="Nykyri J."/>
            <person name="Harjunpaa H."/>
            <person name="Auvinen P."/>
            <person name="Paulin L."/>
            <person name="Pirhonen M."/>
            <person name="Palva T."/>
            <person name="Holm L."/>
        </authorList>
    </citation>
    <scope>NUCLEOTIDE SEQUENCE [LARGE SCALE GENOMIC DNA]</scope>
    <source>
        <strain evidence="2 3">SCC3193</strain>
    </source>
</reference>
<evidence type="ECO:0000313" key="2">
    <source>
        <dbReference type="EMBL" id="AFI92488.1"/>
    </source>
</evidence>
<dbReference type="Proteomes" id="UP000008044">
    <property type="component" value="Chromosome"/>
</dbReference>
<dbReference type="AlphaFoldDB" id="A0A0H3I944"/>
<proteinExistence type="predicted"/>
<protein>
    <recommendedName>
        <fullName evidence="1">Toxin SymE-like domain-containing protein</fullName>
    </recommendedName>
</protein>
<accession>A0A0H3I944</accession>
<sequence>MYIVNKATKTERYYTVGYAPHNGKSNPPSAINLKGRWLEESGFILVTVTVERGRIIIETQINL</sequence>
<dbReference type="OMA" id="GRWLEEC"/>
<gene>
    <name evidence="2" type="ordered locus">W5S_4442</name>
</gene>
<dbReference type="Pfam" id="PF08845">
    <property type="entry name" value="SymE_toxin"/>
    <property type="match status" value="1"/>
</dbReference>
<dbReference type="STRING" id="1905730.W5S_4442"/>
<dbReference type="GO" id="GO:0003723">
    <property type="term" value="F:RNA binding"/>
    <property type="evidence" value="ECO:0007669"/>
    <property type="project" value="InterPro"/>
</dbReference>
<dbReference type="HOGENOM" id="CLU_151239_5_2_6"/>
<feature type="domain" description="Toxin SymE-like" evidence="1">
    <location>
        <begin position="11"/>
        <end position="58"/>
    </location>
</feature>
<evidence type="ECO:0000259" key="1">
    <source>
        <dbReference type="Pfam" id="PF08845"/>
    </source>
</evidence>
<dbReference type="GO" id="GO:0016788">
    <property type="term" value="F:hydrolase activity, acting on ester bonds"/>
    <property type="evidence" value="ECO:0007669"/>
    <property type="project" value="InterPro"/>
</dbReference>
<dbReference type="GO" id="GO:0016070">
    <property type="term" value="P:RNA metabolic process"/>
    <property type="evidence" value="ECO:0007669"/>
    <property type="project" value="InterPro"/>
</dbReference>
<dbReference type="PATRIC" id="fig|1166016.3.peg.4517"/>
<dbReference type="GO" id="GO:0005737">
    <property type="term" value="C:cytoplasm"/>
    <property type="evidence" value="ECO:0007669"/>
    <property type="project" value="InterPro"/>
</dbReference>